<evidence type="ECO:0000313" key="2">
    <source>
        <dbReference type="Proteomes" id="UP000322110"/>
    </source>
</evidence>
<protein>
    <submittedName>
        <fullName evidence="1">DUF2125 domain-containing protein</fullName>
    </submittedName>
</protein>
<keyword evidence="2" id="KW-1185">Reference proteome</keyword>
<evidence type="ECO:0000313" key="1">
    <source>
        <dbReference type="EMBL" id="KAA2214504.1"/>
    </source>
</evidence>
<dbReference type="RefSeq" id="WP_149810440.1">
    <property type="nucleotide sequence ID" value="NZ_VUKA01000001.1"/>
</dbReference>
<name>A0A5B2TK27_9PROT</name>
<dbReference type="AlphaFoldDB" id="A0A5B2TK27"/>
<reference evidence="1 2" key="1">
    <citation type="journal article" date="2015" name="Int. J. Syst. Evol. Microbiol.">
        <title>Roseomonas oryzae sp. nov., isolated from paddy rhizosphere soil.</title>
        <authorList>
            <person name="Ramaprasad E.V."/>
            <person name="Sasikala Ch."/>
            <person name="Ramana Ch.V."/>
        </authorList>
    </citation>
    <scope>NUCLEOTIDE SEQUENCE [LARGE SCALE GENOMIC DNA]</scope>
    <source>
        <strain evidence="1 2">KCTC 42542</strain>
    </source>
</reference>
<sequence length="357" mass="37707">MNHPSVPPGQPNGRPRPKRFRRLLAGLAAILLLLAGAHAGLWWWAAGRVEQEMGQWAAARRAEGWQISHAAPRREGWPLRLDVSWPELRLVVPLAGLPGGATWQAQALRLRLSLTPWNDAWRDALAEPIGAQRLQAAGRSLPLTADTMNATIPLRPREAGAPIRVTLRQLRLGAAPQMVEVAQGAGRIEGRSLTLDLRDLTLPVEAPLGRIITALGVRAAMLGPVPDLGSFGPPPASRAAAWRDGGGEIDLQALTLRWGGLSASVSGRLGLDGALQPRGSGRLAVANPAQATDALAEAGVLAPRMAALARGLLPLLARPDPAGGAPRLEVPVQLQDRAVTAAGLSLLRLPVLEWPGS</sequence>
<dbReference type="Proteomes" id="UP000322110">
    <property type="component" value="Unassembled WGS sequence"/>
</dbReference>
<proteinExistence type="predicted"/>
<accession>A0A5B2TK27</accession>
<gene>
    <name evidence="1" type="ORF">F0Q34_01935</name>
</gene>
<dbReference type="OrthoDB" id="8478166at2"/>
<dbReference type="EMBL" id="VUKA01000001">
    <property type="protein sequence ID" value="KAA2214504.1"/>
    <property type="molecule type" value="Genomic_DNA"/>
</dbReference>
<comment type="caution">
    <text evidence="1">The sequence shown here is derived from an EMBL/GenBank/DDBJ whole genome shotgun (WGS) entry which is preliminary data.</text>
</comment>
<dbReference type="InterPro" id="IPR018666">
    <property type="entry name" value="DUF2125"/>
</dbReference>
<organism evidence="1 2">
    <name type="scientific">Teichococcus oryzae</name>
    <dbReference type="NCBI Taxonomy" id="1608942"/>
    <lineage>
        <taxon>Bacteria</taxon>
        <taxon>Pseudomonadati</taxon>
        <taxon>Pseudomonadota</taxon>
        <taxon>Alphaproteobacteria</taxon>
        <taxon>Acetobacterales</taxon>
        <taxon>Roseomonadaceae</taxon>
        <taxon>Roseomonas</taxon>
    </lineage>
</organism>
<dbReference type="Pfam" id="PF09898">
    <property type="entry name" value="DUF2125"/>
    <property type="match status" value="1"/>
</dbReference>